<dbReference type="Proteomes" id="UP001558652">
    <property type="component" value="Unassembled WGS sequence"/>
</dbReference>
<sequence>MASEHKNMFYQNKKQDTTEIYGNETRKDGGEVNGGFVVDQEPKRKVSIASNPVLTEADRMRKISATSSQGRPRSILINQFDPNNGPIGTCTCHAKDLKHNPVPWISAENANSNKIQSFRFKVFRFPGIDFNIPEAREVAQPREG</sequence>
<proteinExistence type="predicted"/>
<keyword evidence="3" id="KW-1185">Reference proteome</keyword>
<evidence type="ECO:0000313" key="2">
    <source>
        <dbReference type="EMBL" id="KAL1124008.1"/>
    </source>
</evidence>
<reference evidence="2 3" key="1">
    <citation type="submission" date="2024-07" db="EMBL/GenBank/DDBJ databases">
        <title>Chromosome-level genome assembly of the water stick insect Ranatra chinensis (Heteroptera: Nepidae).</title>
        <authorList>
            <person name="Liu X."/>
        </authorList>
    </citation>
    <scope>NUCLEOTIDE SEQUENCE [LARGE SCALE GENOMIC DNA]</scope>
    <source>
        <strain evidence="2">Cailab_2021Rc</strain>
        <tissue evidence="2">Muscle</tissue>
    </source>
</reference>
<evidence type="ECO:0000256" key="1">
    <source>
        <dbReference type="SAM" id="MobiDB-lite"/>
    </source>
</evidence>
<protein>
    <submittedName>
        <fullName evidence="2">Uncharacterized protein</fullName>
    </submittedName>
</protein>
<dbReference type="AlphaFoldDB" id="A0ABD0Y9H9"/>
<feature type="region of interest" description="Disordered" evidence="1">
    <location>
        <begin position="1"/>
        <end position="38"/>
    </location>
</feature>
<organism evidence="2 3">
    <name type="scientific">Ranatra chinensis</name>
    <dbReference type="NCBI Taxonomy" id="642074"/>
    <lineage>
        <taxon>Eukaryota</taxon>
        <taxon>Metazoa</taxon>
        <taxon>Ecdysozoa</taxon>
        <taxon>Arthropoda</taxon>
        <taxon>Hexapoda</taxon>
        <taxon>Insecta</taxon>
        <taxon>Pterygota</taxon>
        <taxon>Neoptera</taxon>
        <taxon>Paraneoptera</taxon>
        <taxon>Hemiptera</taxon>
        <taxon>Heteroptera</taxon>
        <taxon>Panheteroptera</taxon>
        <taxon>Nepomorpha</taxon>
        <taxon>Nepidae</taxon>
        <taxon>Ranatrinae</taxon>
        <taxon>Ranatra</taxon>
    </lineage>
</organism>
<comment type="caution">
    <text evidence="2">The sequence shown here is derived from an EMBL/GenBank/DDBJ whole genome shotgun (WGS) entry which is preliminary data.</text>
</comment>
<name>A0ABD0Y9H9_9HEMI</name>
<accession>A0ABD0Y9H9</accession>
<dbReference type="EMBL" id="JBFDAA010000011">
    <property type="protein sequence ID" value="KAL1124008.1"/>
    <property type="molecule type" value="Genomic_DNA"/>
</dbReference>
<feature type="compositionally biased region" description="Basic and acidic residues" evidence="1">
    <location>
        <begin position="1"/>
        <end position="17"/>
    </location>
</feature>
<gene>
    <name evidence="2" type="ORF">AAG570_001778</name>
</gene>
<evidence type="ECO:0000313" key="3">
    <source>
        <dbReference type="Proteomes" id="UP001558652"/>
    </source>
</evidence>